<dbReference type="RefSeq" id="XP_033458535.1">
    <property type="nucleotide sequence ID" value="XM_033606835.1"/>
</dbReference>
<dbReference type="Proteomes" id="UP000504637">
    <property type="component" value="Unplaced"/>
</dbReference>
<dbReference type="SUPFAM" id="SSF49503">
    <property type="entry name" value="Cupredoxins"/>
    <property type="match status" value="3"/>
</dbReference>
<accession>A0A6J3M1X3</accession>
<reference evidence="9" key="3">
    <citation type="submission" date="2025-08" db="UniProtKB">
        <authorList>
            <consortium name="RefSeq"/>
        </authorList>
    </citation>
    <scope>IDENTIFICATION</scope>
    <source>
        <strain evidence="9">CBS 342.82</strain>
    </source>
</reference>
<dbReference type="GO" id="GO:0016491">
    <property type="term" value="F:oxidoreductase activity"/>
    <property type="evidence" value="ECO:0007669"/>
    <property type="project" value="UniProtKB-KW"/>
</dbReference>
<dbReference type="CDD" id="cd04205">
    <property type="entry name" value="CuRO_2_LCC_like"/>
    <property type="match status" value="1"/>
</dbReference>
<reference evidence="9" key="2">
    <citation type="submission" date="2020-04" db="EMBL/GenBank/DDBJ databases">
        <authorList>
            <consortium name="NCBI Genome Project"/>
        </authorList>
    </citation>
    <scope>NUCLEOTIDE SEQUENCE</scope>
    <source>
        <strain evidence="9">CBS 342.82</strain>
    </source>
</reference>
<evidence type="ECO:0000256" key="4">
    <source>
        <dbReference type="ARBA" id="ARBA00023008"/>
    </source>
</evidence>
<evidence type="ECO:0000259" key="7">
    <source>
        <dbReference type="Pfam" id="PF07732"/>
    </source>
</evidence>
<name>A0A6J3M1X3_9PEZI</name>
<dbReference type="InterPro" id="IPR011706">
    <property type="entry name" value="Cu-oxidase_C"/>
</dbReference>
<evidence type="ECO:0000313" key="9">
    <source>
        <dbReference type="RefSeq" id="XP_033458535.1"/>
    </source>
</evidence>
<dbReference type="InterPro" id="IPR001117">
    <property type="entry name" value="Cu-oxidase_2nd"/>
</dbReference>
<dbReference type="InterPro" id="IPR008972">
    <property type="entry name" value="Cupredoxin"/>
</dbReference>
<organism evidence="9">
    <name type="scientific">Dissoconium aciculare CBS 342.82</name>
    <dbReference type="NCBI Taxonomy" id="1314786"/>
    <lineage>
        <taxon>Eukaryota</taxon>
        <taxon>Fungi</taxon>
        <taxon>Dikarya</taxon>
        <taxon>Ascomycota</taxon>
        <taxon>Pezizomycotina</taxon>
        <taxon>Dothideomycetes</taxon>
        <taxon>Dothideomycetidae</taxon>
        <taxon>Mycosphaerellales</taxon>
        <taxon>Dissoconiaceae</taxon>
        <taxon>Dissoconium</taxon>
    </lineage>
</organism>
<dbReference type="InterPro" id="IPR011707">
    <property type="entry name" value="Cu-oxidase-like_N"/>
</dbReference>
<dbReference type="Pfam" id="PF07731">
    <property type="entry name" value="Cu-oxidase_2"/>
    <property type="match status" value="1"/>
</dbReference>
<evidence type="ECO:0000313" key="8">
    <source>
        <dbReference type="Proteomes" id="UP000504637"/>
    </source>
</evidence>
<dbReference type="PROSITE" id="PS00080">
    <property type="entry name" value="MULTICOPPER_OXIDASE2"/>
    <property type="match status" value="1"/>
</dbReference>
<dbReference type="GeneID" id="54364635"/>
<proteinExistence type="inferred from homology"/>
<gene>
    <name evidence="9" type="ORF">K489DRAFT_395192</name>
</gene>
<protein>
    <submittedName>
        <fullName evidence="9">Multicopper oxidase</fullName>
    </submittedName>
</protein>
<dbReference type="Pfam" id="PF00394">
    <property type="entry name" value="Cu-oxidase"/>
    <property type="match status" value="1"/>
</dbReference>
<dbReference type="InterPro" id="IPR045087">
    <property type="entry name" value="Cu-oxidase_fam"/>
</dbReference>
<dbReference type="OrthoDB" id="2121828at2759"/>
<dbReference type="Pfam" id="PF07732">
    <property type="entry name" value="Cu-oxidase_3"/>
    <property type="match status" value="1"/>
</dbReference>
<keyword evidence="2" id="KW-0479">Metal-binding</keyword>
<feature type="domain" description="Plastocyanin-like" evidence="6">
    <location>
        <begin position="455"/>
        <end position="563"/>
    </location>
</feature>
<dbReference type="AlphaFoldDB" id="A0A6J3M1X3"/>
<keyword evidence="8" id="KW-1185">Reference proteome</keyword>
<evidence type="ECO:0000259" key="5">
    <source>
        <dbReference type="Pfam" id="PF00394"/>
    </source>
</evidence>
<dbReference type="CDD" id="cd13910">
    <property type="entry name" value="CuRO_3_MCO_like_4"/>
    <property type="match status" value="1"/>
</dbReference>
<keyword evidence="3" id="KW-0560">Oxidoreductase</keyword>
<dbReference type="PROSITE" id="PS00079">
    <property type="entry name" value="MULTICOPPER_OXIDASE1"/>
    <property type="match status" value="1"/>
</dbReference>
<comment type="similarity">
    <text evidence="1">Belongs to the multicopper oxidase family.</text>
</comment>
<dbReference type="InterPro" id="IPR033138">
    <property type="entry name" value="Cu_oxidase_CS"/>
</dbReference>
<dbReference type="PANTHER" id="PTHR11709">
    <property type="entry name" value="MULTI-COPPER OXIDASE"/>
    <property type="match status" value="1"/>
</dbReference>
<evidence type="ECO:0000256" key="3">
    <source>
        <dbReference type="ARBA" id="ARBA00023002"/>
    </source>
</evidence>
<evidence type="ECO:0000256" key="1">
    <source>
        <dbReference type="ARBA" id="ARBA00010609"/>
    </source>
</evidence>
<dbReference type="Gene3D" id="2.60.40.420">
    <property type="entry name" value="Cupredoxins - blue copper proteins"/>
    <property type="match status" value="3"/>
</dbReference>
<evidence type="ECO:0000256" key="2">
    <source>
        <dbReference type="ARBA" id="ARBA00022723"/>
    </source>
</evidence>
<dbReference type="InterPro" id="IPR002355">
    <property type="entry name" value="Cu_oxidase_Cu_BS"/>
</dbReference>
<evidence type="ECO:0000259" key="6">
    <source>
        <dbReference type="Pfam" id="PF07731"/>
    </source>
</evidence>
<feature type="domain" description="Plastocyanin-like" evidence="7">
    <location>
        <begin position="65"/>
        <end position="182"/>
    </location>
</feature>
<dbReference type="PANTHER" id="PTHR11709:SF394">
    <property type="entry name" value="FI03373P-RELATED"/>
    <property type="match status" value="1"/>
</dbReference>
<sequence length="564" mass="62520">MSTFSPPTLLSLPDVGPYLGIFSNQATLHSVSENSDTTSGEDKFVLHPREHIFRAPRTIRHSWQITTGERRPDGVLKQVYLINGELLGPTIEARSGDRVIVNVTNRLGRDESLSIHWHGLHMRGANAMDGAAGVTQAGIKDGDSMVYDFVIDEAQHGTFWYHAHDGVQRADGLYGGLVIHEPAFGSEDTASVADETLLLIGDWYHRSAAEALEFYMHPGAFGLETIPDSILMNGEGTFKCADAVPARPVDCAQRQNVRPVSNFDRRRRNILRVVNVGAYAGFFINPQNSMLTPLTIDGGFSVAGHAAKSIGSLHPGQRMDILLEPTNRAEDPNESLSITLDDTFFKYQNDALTMKHQFLLSWTGDNVESSGKGTDALQILDIQEVKSLHTQSDAVASSVDRTIVLYAVTQRLAHLDNEPHGFINNTMWPSSPSNSALISQPPTSWSANHFIPHIPYDASSPLWIDIVLNNRDEEGHPFHLHGYSFWVLSTYSSDYNWGSYNPFEDDPPGGEYDLMNAVVRDTVYVPRRGYAVLRLRADNPGLWMFHCHVLWHMGSGMAMALNVS</sequence>
<dbReference type="GO" id="GO:0005507">
    <property type="term" value="F:copper ion binding"/>
    <property type="evidence" value="ECO:0007669"/>
    <property type="project" value="InterPro"/>
</dbReference>
<keyword evidence="4" id="KW-0186">Copper</keyword>
<feature type="domain" description="Plastocyanin-like" evidence="5">
    <location>
        <begin position="195"/>
        <end position="327"/>
    </location>
</feature>
<reference evidence="9" key="1">
    <citation type="submission" date="2020-01" db="EMBL/GenBank/DDBJ databases">
        <authorList>
            <consortium name="DOE Joint Genome Institute"/>
            <person name="Haridas S."/>
            <person name="Albert R."/>
            <person name="Binder M."/>
            <person name="Bloem J."/>
            <person name="Labutti K."/>
            <person name="Salamov A."/>
            <person name="Andreopoulos B."/>
            <person name="Baker S.E."/>
            <person name="Barry K."/>
            <person name="Bills G."/>
            <person name="Bluhm B.H."/>
            <person name="Cannon C."/>
            <person name="Castanera R."/>
            <person name="Culley D.E."/>
            <person name="Daum C."/>
            <person name="Ezra D."/>
            <person name="Gonzalez J.B."/>
            <person name="Henrissat B."/>
            <person name="Kuo A."/>
            <person name="Liang C."/>
            <person name="Lipzen A."/>
            <person name="Lutzoni F."/>
            <person name="Magnuson J."/>
            <person name="Mondo S."/>
            <person name="Nolan M."/>
            <person name="Ohm R."/>
            <person name="Pangilinan J."/>
            <person name="Park H.-J."/>
            <person name="Ramirez L."/>
            <person name="Alfaro M."/>
            <person name="Sun H."/>
            <person name="Tritt A."/>
            <person name="Yoshinaga Y."/>
            <person name="Zwiers L.-H."/>
            <person name="Turgeon B.G."/>
            <person name="Goodwin S.B."/>
            <person name="Spatafora J.W."/>
            <person name="Crous P.W."/>
            <person name="Grigoriev I.V."/>
        </authorList>
    </citation>
    <scope>NUCLEOTIDE SEQUENCE</scope>
    <source>
        <strain evidence="9">CBS 342.82</strain>
    </source>
</reference>